<name>W0HLB7_9GAMM</name>
<dbReference type="KEGG" id="pes:SOPEG_0124"/>
<dbReference type="Gene3D" id="1.10.260.40">
    <property type="entry name" value="lambda repressor-like DNA-binding domains"/>
    <property type="match status" value="1"/>
</dbReference>
<dbReference type="SMART" id="SM00530">
    <property type="entry name" value="HTH_XRE"/>
    <property type="match status" value="1"/>
</dbReference>
<evidence type="ECO:0000256" key="1">
    <source>
        <dbReference type="SAM" id="MobiDB-lite"/>
    </source>
</evidence>
<evidence type="ECO:0000313" key="4">
    <source>
        <dbReference type="Proteomes" id="UP000019025"/>
    </source>
</evidence>
<dbReference type="InterPro" id="IPR001387">
    <property type="entry name" value="Cro/C1-type_HTH"/>
</dbReference>
<organism evidence="3 4">
    <name type="scientific">Candidatus Sodalis pierantonii str. SOPE</name>
    <dbReference type="NCBI Taxonomy" id="2342"/>
    <lineage>
        <taxon>Bacteria</taxon>
        <taxon>Pseudomonadati</taxon>
        <taxon>Pseudomonadota</taxon>
        <taxon>Gammaproteobacteria</taxon>
        <taxon>Enterobacterales</taxon>
        <taxon>Bruguierivoracaceae</taxon>
        <taxon>Sodalis</taxon>
    </lineage>
</organism>
<dbReference type="GO" id="GO:0003677">
    <property type="term" value="F:DNA binding"/>
    <property type="evidence" value="ECO:0007669"/>
    <property type="project" value="InterPro"/>
</dbReference>
<dbReference type="Pfam" id="PF13560">
    <property type="entry name" value="HTH_31"/>
    <property type="match status" value="1"/>
</dbReference>
<dbReference type="Proteomes" id="UP000019025">
    <property type="component" value="Chromosome"/>
</dbReference>
<dbReference type="eggNOG" id="COG2944">
    <property type="taxonomic scope" value="Bacteria"/>
</dbReference>
<dbReference type="CDD" id="cd00093">
    <property type="entry name" value="HTH_XRE"/>
    <property type="match status" value="1"/>
</dbReference>
<sequence length="100" mass="11096">MPMLIGKKLRDIREAEGLTREELAEITGIPVPTMKRYETGRIANVGSDTLTKFTQHPRFSKYALWLMTNQVVPESGQISPSLSPDGYTSTCSPQKIQKAG</sequence>
<feature type="domain" description="HTH cro/C1-type" evidence="2">
    <location>
        <begin position="9"/>
        <end position="52"/>
    </location>
</feature>
<evidence type="ECO:0000313" key="3">
    <source>
        <dbReference type="EMBL" id="AHF72888.1"/>
    </source>
</evidence>
<dbReference type="AlphaFoldDB" id="W0HLB7"/>
<reference evidence="3 4" key="1">
    <citation type="journal article" date="2014" name="Genome Biol. Evol.">
        <title>Genome degeneration and adaptation in a nascent stage of symbiosis.</title>
        <authorList>
            <person name="Oakeson K.F."/>
            <person name="Gil R."/>
            <person name="Clayton A.L."/>
            <person name="Dunn D.M."/>
            <person name="von Niederhausern A.C."/>
            <person name="Hamil C."/>
            <person name="Aoyagi A."/>
            <person name="Duval B."/>
            <person name="Baca A."/>
            <person name="Silva F.J."/>
            <person name="Vallier A."/>
            <person name="Jackson D.G."/>
            <person name="Latorre A."/>
            <person name="Weiss R.B."/>
            <person name="Heddi A."/>
            <person name="Moya A."/>
            <person name="Dale C."/>
        </authorList>
    </citation>
    <scope>NUCLEOTIDE SEQUENCE [LARGE SCALE GENOMIC DNA]</scope>
    <source>
        <strain evidence="4">none</strain>
    </source>
</reference>
<evidence type="ECO:0000259" key="2">
    <source>
        <dbReference type="PROSITE" id="PS50943"/>
    </source>
</evidence>
<dbReference type="PROSITE" id="PS50943">
    <property type="entry name" value="HTH_CROC1"/>
    <property type="match status" value="1"/>
</dbReference>
<dbReference type="EMBL" id="CP006568">
    <property type="protein sequence ID" value="AHF72888.1"/>
    <property type="molecule type" value="Genomic_DNA"/>
</dbReference>
<protein>
    <submittedName>
        <fullName evidence="3">Putative phage repressor protein</fullName>
    </submittedName>
</protein>
<dbReference type="InterPro" id="IPR010982">
    <property type="entry name" value="Lambda_DNA-bd_dom_sf"/>
</dbReference>
<proteinExistence type="predicted"/>
<dbReference type="HOGENOM" id="CLU_139664_0_0_6"/>
<keyword evidence="4" id="KW-1185">Reference proteome</keyword>
<dbReference type="SUPFAM" id="SSF47413">
    <property type="entry name" value="lambda repressor-like DNA-binding domains"/>
    <property type="match status" value="1"/>
</dbReference>
<gene>
    <name evidence="3" type="ORF">SOPEG_0124</name>
</gene>
<accession>W0HLB7</accession>
<feature type="region of interest" description="Disordered" evidence="1">
    <location>
        <begin position="75"/>
        <end position="100"/>
    </location>
</feature>